<comment type="catalytic activity">
    <reaction evidence="5">
        <text>L-glutamyl-tRNA(Gln) + L-glutamine + ATP + H2O = L-glutaminyl-tRNA(Gln) + L-glutamate + ADP + phosphate + H(+)</text>
        <dbReference type="Rhea" id="RHEA:17521"/>
        <dbReference type="Rhea" id="RHEA-COMP:9681"/>
        <dbReference type="Rhea" id="RHEA-COMP:9684"/>
        <dbReference type="ChEBI" id="CHEBI:15377"/>
        <dbReference type="ChEBI" id="CHEBI:15378"/>
        <dbReference type="ChEBI" id="CHEBI:29985"/>
        <dbReference type="ChEBI" id="CHEBI:30616"/>
        <dbReference type="ChEBI" id="CHEBI:43474"/>
        <dbReference type="ChEBI" id="CHEBI:58359"/>
        <dbReference type="ChEBI" id="CHEBI:78520"/>
        <dbReference type="ChEBI" id="CHEBI:78521"/>
        <dbReference type="ChEBI" id="CHEBI:456216"/>
    </reaction>
</comment>
<protein>
    <submittedName>
        <fullName evidence="7">Glu-tRNAGln amidotransferase C subunit</fullName>
    </submittedName>
</protein>
<keyword evidence="7" id="KW-0808">Transferase</keyword>
<evidence type="ECO:0000256" key="3">
    <source>
        <dbReference type="ARBA" id="ARBA00024799"/>
    </source>
</evidence>
<comment type="subunit">
    <text evidence="2">Heterotrimer of A, B and C subunits.</text>
</comment>
<accession>A0A1I0ALM9</accession>
<evidence type="ECO:0000313" key="8">
    <source>
        <dbReference type="Proteomes" id="UP000243819"/>
    </source>
</evidence>
<evidence type="ECO:0000256" key="4">
    <source>
        <dbReference type="ARBA" id="ARBA00047380"/>
    </source>
</evidence>
<comment type="catalytic activity">
    <reaction evidence="4">
        <text>L-aspartyl-tRNA(Asn) + L-glutamine + ATP + H2O = L-asparaginyl-tRNA(Asn) + L-glutamate + ADP + phosphate + 2 H(+)</text>
        <dbReference type="Rhea" id="RHEA:14513"/>
        <dbReference type="Rhea" id="RHEA-COMP:9674"/>
        <dbReference type="Rhea" id="RHEA-COMP:9677"/>
        <dbReference type="ChEBI" id="CHEBI:15377"/>
        <dbReference type="ChEBI" id="CHEBI:15378"/>
        <dbReference type="ChEBI" id="CHEBI:29985"/>
        <dbReference type="ChEBI" id="CHEBI:30616"/>
        <dbReference type="ChEBI" id="CHEBI:43474"/>
        <dbReference type="ChEBI" id="CHEBI:58359"/>
        <dbReference type="ChEBI" id="CHEBI:78515"/>
        <dbReference type="ChEBI" id="CHEBI:78516"/>
        <dbReference type="ChEBI" id="CHEBI:456216"/>
    </reaction>
</comment>
<dbReference type="AlphaFoldDB" id="A0A1I0ALM9"/>
<evidence type="ECO:0000256" key="6">
    <source>
        <dbReference type="SAM" id="Coils"/>
    </source>
</evidence>
<dbReference type="STRING" id="1120990.SAMN03080614_10242"/>
<dbReference type="GO" id="GO:0016740">
    <property type="term" value="F:transferase activity"/>
    <property type="evidence" value="ECO:0007669"/>
    <property type="project" value="UniProtKB-KW"/>
</dbReference>
<dbReference type="EMBL" id="FOIF01000024">
    <property type="protein sequence ID" value="SES95290.1"/>
    <property type="molecule type" value="Genomic_DNA"/>
</dbReference>
<dbReference type="SUPFAM" id="SSF141000">
    <property type="entry name" value="Glu-tRNAGln amidotransferase C subunit"/>
    <property type="match status" value="1"/>
</dbReference>
<gene>
    <name evidence="7" type="ORF">SAMN03080614_10242</name>
</gene>
<sequence>MPISLSETKELAKACKFYFSDEELVQIQEKINNILREVEKLERLDLEKSEKENNQNNNLRKDIEETPLTLEEVFQNTNNRDGDYFRVTNS</sequence>
<comment type="similarity">
    <text evidence="1">Belongs to the GatC family.</text>
</comment>
<evidence type="ECO:0000313" key="7">
    <source>
        <dbReference type="EMBL" id="SES95290.1"/>
    </source>
</evidence>
<name>A0A1I0ALM9_9FIRM</name>
<reference evidence="8" key="1">
    <citation type="submission" date="2016-10" db="EMBL/GenBank/DDBJ databases">
        <authorList>
            <person name="Varghese N."/>
            <person name="Submissions S."/>
        </authorList>
    </citation>
    <scope>NUCLEOTIDE SEQUENCE [LARGE SCALE GENOMIC DNA]</scope>
    <source>
        <strain evidence="8">DSM 13577</strain>
    </source>
</reference>
<evidence type="ECO:0000256" key="2">
    <source>
        <dbReference type="ARBA" id="ARBA00011123"/>
    </source>
</evidence>
<dbReference type="Gene3D" id="1.10.20.60">
    <property type="entry name" value="Glu-tRNAGln amidotransferase C subunit, N-terminal domain"/>
    <property type="match status" value="1"/>
</dbReference>
<comment type="function">
    <text evidence="3">Allows the formation of correctly charged Asn-tRNA(Asn) or Gln-tRNA(Gln) through the transamidation of misacylated Asp-tRNA(Asn) or Glu-tRNA(Gln) in organisms which lack either or both of asparaginyl-tRNA or glutaminyl-tRNA synthetases. The reaction takes place in the presence of glutamine and ATP through an activated phospho-Asp-tRNA(Asn) or phospho-Glu-tRNA(Gln).</text>
</comment>
<evidence type="ECO:0000256" key="5">
    <source>
        <dbReference type="ARBA" id="ARBA00047913"/>
    </source>
</evidence>
<dbReference type="InterPro" id="IPR003837">
    <property type="entry name" value="GatC"/>
</dbReference>
<proteinExistence type="inferred from homology"/>
<dbReference type="Proteomes" id="UP000243819">
    <property type="component" value="Unassembled WGS sequence"/>
</dbReference>
<keyword evidence="8" id="KW-1185">Reference proteome</keyword>
<dbReference type="InterPro" id="IPR036113">
    <property type="entry name" value="Asp/Glu-ADT_sf_sub_c"/>
</dbReference>
<keyword evidence="6" id="KW-0175">Coiled coil</keyword>
<evidence type="ECO:0000256" key="1">
    <source>
        <dbReference type="ARBA" id="ARBA00010757"/>
    </source>
</evidence>
<dbReference type="Pfam" id="PF02686">
    <property type="entry name" value="GatC"/>
    <property type="match status" value="1"/>
</dbReference>
<organism evidence="7 8">
    <name type="scientific">Anaerobranca gottschalkii DSM 13577</name>
    <dbReference type="NCBI Taxonomy" id="1120990"/>
    <lineage>
        <taxon>Bacteria</taxon>
        <taxon>Bacillati</taxon>
        <taxon>Bacillota</taxon>
        <taxon>Clostridia</taxon>
        <taxon>Eubacteriales</taxon>
        <taxon>Proteinivoracaceae</taxon>
        <taxon>Anaerobranca</taxon>
    </lineage>
</organism>
<dbReference type="GO" id="GO:0006450">
    <property type="term" value="P:regulation of translational fidelity"/>
    <property type="evidence" value="ECO:0007669"/>
    <property type="project" value="InterPro"/>
</dbReference>
<dbReference type="RefSeq" id="WP_177159732.1">
    <property type="nucleotide sequence ID" value="NZ_FOIF01000024.1"/>
</dbReference>
<feature type="coiled-coil region" evidence="6">
    <location>
        <begin position="24"/>
        <end position="66"/>
    </location>
</feature>